<protein>
    <submittedName>
        <fullName evidence="4">Peptidase family M23</fullName>
    </submittedName>
</protein>
<dbReference type="Proteomes" id="UP000199668">
    <property type="component" value="Unassembled WGS sequence"/>
</dbReference>
<dbReference type="RefSeq" id="WP_090927257.1">
    <property type="nucleotide sequence ID" value="NZ_FOTY01000015.1"/>
</dbReference>
<gene>
    <name evidence="4" type="ORF">SAMN04488054_11539</name>
</gene>
<sequence length="301" mass="33921">MTGTIIQLFIIQLLLPALFIISLWRAKITSKLEWIIQGLFMTTFISWIFLSSPWYWSGYYLRFVWLLLLVLALFFSWKKIRTMPFRAAYSRSQKGSLVVYVLLLIIFGMYHIGIINGYSAEEEAVELAFPLQNGTYYVSHGGADTQINYHNAHPAQEFAVDVVALNTLGSRAAGLYPENLDKYTIYGKELHSPCSGEVTASRSTLPDLTPPETNTDQPRGNFVEIECTDQNADIHMAHMQEGSVQVEEGETVQEGDPIGVTGNSGNTSEPHLHIHAERNGEGVPMTFNGRFLVRNDIVWLR</sequence>
<feature type="domain" description="M23ase beta-sheet core" evidence="3">
    <location>
        <begin position="187"/>
        <end position="282"/>
    </location>
</feature>
<dbReference type="PANTHER" id="PTHR21666">
    <property type="entry name" value="PEPTIDASE-RELATED"/>
    <property type="match status" value="1"/>
</dbReference>
<feature type="region of interest" description="Disordered" evidence="1">
    <location>
        <begin position="196"/>
        <end position="219"/>
    </location>
</feature>
<feature type="transmembrane region" description="Helical" evidence="2">
    <location>
        <begin position="56"/>
        <end position="77"/>
    </location>
</feature>
<dbReference type="SUPFAM" id="SSF51261">
    <property type="entry name" value="Duplicated hybrid motif"/>
    <property type="match status" value="1"/>
</dbReference>
<dbReference type="Pfam" id="PF01551">
    <property type="entry name" value="Peptidase_M23"/>
    <property type="match status" value="1"/>
</dbReference>
<feature type="compositionally biased region" description="Polar residues" evidence="1">
    <location>
        <begin position="198"/>
        <end position="218"/>
    </location>
</feature>
<accession>A0A1I4N5N2</accession>
<dbReference type="AlphaFoldDB" id="A0A1I4N5N2"/>
<dbReference type="CDD" id="cd12797">
    <property type="entry name" value="M23_peptidase"/>
    <property type="match status" value="1"/>
</dbReference>
<dbReference type="EMBL" id="FOTY01000015">
    <property type="protein sequence ID" value="SFM10617.1"/>
    <property type="molecule type" value="Genomic_DNA"/>
</dbReference>
<keyword evidence="2" id="KW-0812">Transmembrane</keyword>
<evidence type="ECO:0000256" key="2">
    <source>
        <dbReference type="SAM" id="Phobius"/>
    </source>
</evidence>
<dbReference type="InterPro" id="IPR050570">
    <property type="entry name" value="Cell_wall_metabolism_enzyme"/>
</dbReference>
<dbReference type="InterPro" id="IPR011055">
    <property type="entry name" value="Dup_hybrid_motif"/>
</dbReference>
<dbReference type="GO" id="GO:0004222">
    <property type="term" value="F:metalloendopeptidase activity"/>
    <property type="evidence" value="ECO:0007669"/>
    <property type="project" value="TreeGrafter"/>
</dbReference>
<feature type="transmembrane region" description="Helical" evidence="2">
    <location>
        <begin position="6"/>
        <end position="25"/>
    </location>
</feature>
<name>A0A1I4N5N2_9BACI</name>
<keyword evidence="2" id="KW-1133">Transmembrane helix</keyword>
<evidence type="ECO:0000313" key="5">
    <source>
        <dbReference type="Proteomes" id="UP000199668"/>
    </source>
</evidence>
<evidence type="ECO:0000313" key="4">
    <source>
        <dbReference type="EMBL" id="SFM10617.1"/>
    </source>
</evidence>
<evidence type="ECO:0000256" key="1">
    <source>
        <dbReference type="SAM" id="MobiDB-lite"/>
    </source>
</evidence>
<keyword evidence="5" id="KW-1185">Reference proteome</keyword>
<dbReference type="InterPro" id="IPR016047">
    <property type="entry name" value="M23ase_b-sheet_dom"/>
</dbReference>
<evidence type="ECO:0000259" key="3">
    <source>
        <dbReference type="Pfam" id="PF01551"/>
    </source>
</evidence>
<dbReference type="OrthoDB" id="9809488at2"/>
<proteinExistence type="predicted"/>
<reference evidence="4 5" key="1">
    <citation type="submission" date="2016-10" db="EMBL/GenBank/DDBJ databases">
        <authorList>
            <person name="de Groot N.N."/>
        </authorList>
    </citation>
    <scope>NUCLEOTIDE SEQUENCE [LARGE SCALE GENOMIC DNA]</scope>
    <source>
        <strain evidence="4 5">CGMCC 1.6134</strain>
    </source>
</reference>
<organism evidence="4 5">
    <name type="scientific">Salibacterium qingdaonense</name>
    <dbReference type="NCBI Taxonomy" id="266892"/>
    <lineage>
        <taxon>Bacteria</taxon>
        <taxon>Bacillati</taxon>
        <taxon>Bacillota</taxon>
        <taxon>Bacilli</taxon>
        <taxon>Bacillales</taxon>
        <taxon>Bacillaceae</taxon>
    </lineage>
</organism>
<feature type="transmembrane region" description="Helical" evidence="2">
    <location>
        <begin position="32"/>
        <end position="50"/>
    </location>
</feature>
<dbReference type="STRING" id="266892.SAMN04488054_11539"/>
<feature type="transmembrane region" description="Helical" evidence="2">
    <location>
        <begin position="97"/>
        <end position="118"/>
    </location>
</feature>
<dbReference type="PANTHER" id="PTHR21666:SF285">
    <property type="entry name" value="M23 FAMILY METALLOPEPTIDASE"/>
    <property type="match status" value="1"/>
</dbReference>
<dbReference type="Gene3D" id="2.70.70.10">
    <property type="entry name" value="Glucose Permease (Domain IIA)"/>
    <property type="match status" value="1"/>
</dbReference>
<keyword evidence="2" id="KW-0472">Membrane</keyword>